<gene>
    <name evidence="1" type="ORF">L6452_05600</name>
</gene>
<accession>A0ACB9EHK3</accession>
<protein>
    <submittedName>
        <fullName evidence="1">Uncharacterized protein</fullName>
    </submittedName>
</protein>
<organism evidence="1 2">
    <name type="scientific">Arctium lappa</name>
    <name type="common">Greater burdock</name>
    <name type="synonym">Lappa major</name>
    <dbReference type="NCBI Taxonomy" id="4217"/>
    <lineage>
        <taxon>Eukaryota</taxon>
        <taxon>Viridiplantae</taxon>
        <taxon>Streptophyta</taxon>
        <taxon>Embryophyta</taxon>
        <taxon>Tracheophyta</taxon>
        <taxon>Spermatophyta</taxon>
        <taxon>Magnoliopsida</taxon>
        <taxon>eudicotyledons</taxon>
        <taxon>Gunneridae</taxon>
        <taxon>Pentapetalae</taxon>
        <taxon>asterids</taxon>
        <taxon>campanulids</taxon>
        <taxon>Asterales</taxon>
        <taxon>Asteraceae</taxon>
        <taxon>Carduoideae</taxon>
        <taxon>Cardueae</taxon>
        <taxon>Arctiinae</taxon>
        <taxon>Arctium</taxon>
    </lineage>
</organism>
<reference evidence="1 2" key="2">
    <citation type="journal article" date="2022" name="Mol. Ecol. Resour.">
        <title>The genomes of chicory, endive, great burdock and yacon provide insights into Asteraceae paleo-polyploidization history and plant inulin production.</title>
        <authorList>
            <person name="Fan W."/>
            <person name="Wang S."/>
            <person name="Wang H."/>
            <person name="Wang A."/>
            <person name="Jiang F."/>
            <person name="Liu H."/>
            <person name="Zhao H."/>
            <person name="Xu D."/>
            <person name="Zhang Y."/>
        </authorList>
    </citation>
    <scope>NUCLEOTIDE SEQUENCE [LARGE SCALE GENOMIC DNA]</scope>
    <source>
        <strain evidence="2">cv. Niubang</strain>
    </source>
</reference>
<evidence type="ECO:0000313" key="1">
    <source>
        <dbReference type="EMBL" id="KAI3758053.1"/>
    </source>
</evidence>
<name>A0ACB9EHK3_ARCLA</name>
<keyword evidence="2" id="KW-1185">Reference proteome</keyword>
<proteinExistence type="predicted"/>
<reference evidence="2" key="1">
    <citation type="journal article" date="2022" name="Mol. Ecol. Resour.">
        <title>The genomes of chicory, endive, great burdock and yacon provide insights into Asteraceae palaeo-polyploidization history and plant inulin production.</title>
        <authorList>
            <person name="Fan W."/>
            <person name="Wang S."/>
            <person name="Wang H."/>
            <person name="Wang A."/>
            <person name="Jiang F."/>
            <person name="Liu H."/>
            <person name="Zhao H."/>
            <person name="Xu D."/>
            <person name="Zhang Y."/>
        </authorList>
    </citation>
    <scope>NUCLEOTIDE SEQUENCE [LARGE SCALE GENOMIC DNA]</scope>
    <source>
        <strain evidence="2">cv. Niubang</strain>
    </source>
</reference>
<comment type="caution">
    <text evidence="1">The sequence shown here is derived from an EMBL/GenBank/DDBJ whole genome shotgun (WGS) entry which is preliminary data.</text>
</comment>
<evidence type="ECO:0000313" key="2">
    <source>
        <dbReference type="Proteomes" id="UP001055879"/>
    </source>
</evidence>
<dbReference type="EMBL" id="CM042048">
    <property type="protein sequence ID" value="KAI3758053.1"/>
    <property type="molecule type" value="Genomic_DNA"/>
</dbReference>
<sequence>MENPDPFTTQYTNDDKDEDTLSLSDIPMYCDQTIEFQVEDQSMNDDYEQDFEFSSEMMTPCHDSSNPVVFCGKVIQVSSPNIQILRSKKQHRHCNRPRTCILRKVSILVSKTKSRWYLFMFGFGSSRFPKEMHIRDLRKRQTSVRSKFDSHGIQSQGLIWFLGCGGGGDNSEDDEELSKCHFQTWTSSRYLNKKML</sequence>
<dbReference type="Proteomes" id="UP001055879">
    <property type="component" value="Linkage Group LG02"/>
</dbReference>